<gene>
    <name evidence="3" type="ORF">L3X38_026116</name>
</gene>
<dbReference type="PANTHER" id="PTHR48475">
    <property type="entry name" value="RIBONUCLEASE H"/>
    <property type="match status" value="1"/>
</dbReference>
<dbReference type="PROSITE" id="PS50994">
    <property type="entry name" value="INTEGRASE"/>
    <property type="match status" value="1"/>
</dbReference>
<feature type="domain" description="Integrase catalytic" evidence="2">
    <location>
        <begin position="348"/>
        <end position="521"/>
    </location>
</feature>
<comment type="caution">
    <text evidence="3">The sequence shown here is derived from an EMBL/GenBank/DDBJ whole genome shotgun (WGS) entry which is preliminary data.</text>
</comment>
<dbReference type="Gene3D" id="3.30.70.270">
    <property type="match status" value="1"/>
</dbReference>
<dbReference type="PROSITE" id="PS50879">
    <property type="entry name" value="RNASE_H_1"/>
    <property type="match status" value="1"/>
</dbReference>
<dbReference type="Gene3D" id="3.30.420.10">
    <property type="entry name" value="Ribonuclease H-like superfamily/Ribonuclease H"/>
    <property type="match status" value="2"/>
</dbReference>
<dbReference type="InterPro" id="IPR043128">
    <property type="entry name" value="Rev_trsase/Diguanyl_cyclase"/>
</dbReference>
<dbReference type="InterPro" id="IPR002156">
    <property type="entry name" value="RNaseH_domain"/>
</dbReference>
<dbReference type="InterPro" id="IPR001584">
    <property type="entry name" value="Integrase_cat-core"/>
</dbReference>
<evidence type="ECO:0000313" key="3">
    <source>
        <dbReference type="EMBL" id="KAI5335982.1"/>
    </source>
</evidence>
<dbReference type="SUPFAM" id="SSF53098">
    <property type="entry name" value="Ribonuclease H-like"/>
    <property type="match status" value="1"/>
</dbReference>
<evidence type="ECO:0000259" key="1">
    <source>
        <dbReference type="PROSITE" id="PS50879"/>
    </source>
</evidence>
<dbReference type="Pfam" id="PF17921">
    <property type="entry name" value="Integrase_H2C2"/>
    <property type="match status" value="1"/>
</dbReference>
<dbReference type="GO" id="GO:0015074">
    <property type="term" value="P:DNA integration"/>
    <property type="evidence" value="ECO:0007669"/>
    <property type="project" value="InterPro"/>
</dbReference>
<dbReference type="SUPFAM" id="SSF56672">
    <property type="entry name" value="DNA/RNA polymerases"/>
    <property type="match status" value="1"/>
</dbReference>
<dbReference type="Pfam" id="PF00665">
    <property type="entry name" value="rve"/>
    <property type="match status" value="1"/>
</dbReference>
<dbReference type="CDD" id="cd09279">
    <property type="entry name" value="RNase_HI_like"/>
    <property type="match status" value="1"/>
</dbReference>
<dbReference type="InterPro" id="IPR012337">
    <property type="entry name" value="RNaseH-like_sf"/>
</dbReference>
<evidence type="ECO:0000259" key="2">
    <source>
        <dbReference type="PROSITE" id="PS50994"/>
    </source>
</evidence>
<dbReference type="AlphaFoldDB" id="A0AAD4W4T9"/>
<dbReference type="Pfam" id="PF13456">
    <property type="entry name" value="RVT_3"/>
    <property type="match status" value="1"/>
</dbReference>
<keyword evidence="4" id="KW-1185">Reference proteome</keyword>
<sequence>MRAEVDRLSSIGFIREVDYPTWLANVVMVRKPRKGWRMCVDYTNLNRACPKDSFPLPRFDQLVDATAGHALLTLWMLIQGCGAGLVLVTPDKVALEYALRFKFQASNNEVEYEALLAGLRLAKEMDAKQIQIFSDSQLVVHQVNQDFTAKDASMTAYLQHARHLLTTFHAHSIKQVPRSENSHADALARLASALEQGIGRHIHIEFLDQPSTQTPLICNIDHSPTWMDPILQFFQNQTLPANSAKARCVRHRSARYLIINGSLYKRGFSLPYLRCLTPEEGHYVLQEILEGICGNHSGARSLAHKAIRQGYFWPSLHTNAQAFTQKCDKCQRFANIPQLPAEPLTAMVSPWPFAQWGLDLIGPMPEGKGQVKYAVVAVDYFTKWAEAEALATITAAHIETFVWQSIVCRFGIPNSIVTDNGLQFDNAKFKQFCSNLKIRLCFASPAHPQSNGQVKAVNKIIKKTVKTKLDKAKGCWPELLPEVLWSSTCLSTYTVPSDAFGSTTQDGLAEALPKPSISASAKPCQTASP</sequence>
<name>A0AAD4W4T9_PRUDU</name>
<dbReference type="InterPro" id="IPR043502">
    <property type="entry name" value="DNA/RNA_pol_sf"/>
</dbReference>
<accession>A0AAD4W4T9</accession>
<dbReference type="GO" id="GO:0003676">
    <property type="term" value="F:nucleic acid binding"/>
    <property type="evidence" value="ECO:0007669"/>
    <property type="project" value="InterPro"/>
</dbReference>
<dbReference type="Gene3D" id="3.10.10.10">
    <property type="entry name" value="HIV Type 1 Reverse Transcriptase, subunit A, domain 1"/>
    <property type="match status" value="1"/>
</dbReference>
<dbReference type="Gene3D" id="1.10.340.70">
    <property type="match status" value="1"/>
</dbReference>
<dbReference type="PANTHER" id="PTHR48475:SF2">
    <property type="entry name" value="RIBONUCLEASE H"/>
    <property type="match status" value="1"/>
</dbReference>
<dbReference type="Proteomes" id="UP001054821">
    <property type="component" value="Chromosome 4"/>
</dbReference>
<proteinExistence type="predicted"/>
<protein>
    <submittedName>
        <fullName evidence="3">Uncharacterized protein</fullName>
    </submittedName>
</protein>
<evidence type="ECO:0000313" key="4">
    <source>
        <dbReference type="Proteomes" id="UP001054821"/>
    </source>
</evidence>
<dbReference type="InterPro" id="IPR041588">
    <property type="entry name" value="Integrase_H2C2"/>
</dbReference>
<feature type="domain" description="RNase H type-1" evidence="1">
    <location>
        <begin position="72"/>
        <end position="193"/>
    </location>
</feature>
<dbReference type="InterPro" id="IPR036397">
    <property type="entry name" value="RNaseH_sf"/>
</dbReference>
<dbReference type="EMBL" id="JAJFAZ020000004">
    <property type="protein sequence ID" value="KAI5335982.1"/>
    <property type="molecule type" value="Genomic_DNA"/>
</dbReference>
<reference evidence="3 4" key="1">
    <citation type="journal article" date="2022" name="G3 (Bethesda)">
        <title>Whole-genome sequence and methylome profiling of the almond [Prunus dulcis (Mill.) D.A. Webb] cultivar 'Nonpareil'.</title>
        <authorList>
            <person name="D'Amico-Willman K.M."/>
            <person name="Ouma W.Z."/>
            <person name="Meulia T."/>
            <person name="Sideli G.M."/>
            <person name="Gradziel T.M."/>
            <person name="Fresnedo-Ramirez J."/>
        </authorList>
    </citation>
    <scope>NUCLEOTIDE SEQUENCE [LARGE SCALE GENOMIC DNA]</scope>
    <source>
        <strain evidence="3">Clone GOH B32 T37-40</strain>
    </source>
</reference>
<organism evidence="3 4">
    <name type="scientific">Prunus dulcis</name>
    <name type="common">Almond</name>
    <name type="synonym">Amygdalus dulcis</name>
    <dbReference type="NCBI Taxonomy" id="3755"/>
    <lineage>
        <taxon>Eukaryota</taxon>
        <taxon>Viridiplantae</taxon>
        <taxon>Streptophyta</taxon>
        <taxon>Embryophyta</taxon>
        <taxon>Tracheophyta</taxon>
        <taxon>Spermatophyta</taxon>
        <taxon>Magnoliopsida</taxon>
        <taxon>eudicotyledons</taxon>
        <taxon>Gunneridae</taxon>
        <taxon>Pentapetalae</taxon>
        <taxon>rosids</taxon>
        <taxon>fabids</taxon>
        <taxon>Rosales</taxon>
        <taxon>Rosaceae</taxon>
        <taxon>Amygdaloideae</taxon>
        <taxon>Amygdaleae</taxon>
        <taxon>Prunus</taxon>
    </lineage>
</organism>
<dbReference type="GO" id="GO:0004523">
    <property type="term" value="F:RNA-DNA hybrid ribonuclease activity"/>
    <property type="evidence" value="ECO:0007669"/>
    <property type="project" value="InterPro"/>
</dbReference>